<dbReference type="SUPFAM" id="SSF54695">
    <property type="entry name" value="POZ domain"/>
    <property type="match status" value="1"/>
</dbReference>
<dbReference type="InterPro" id="IPR011333">
    <property type="entry name" value="SKP1/BTB/POZ_sf"/>
</dbReference>
<evidence type="ECO:0000313" key="1">
    <source>
        <dbReference type="EMBL" id="EME86017.1"/>
    </source>
</evidence>
<dbReference type="RefSeq" id="XP_007923439.1">
    <property type="nucleotide sequence ID" value="XM_007925248.1"/>
</dbReference>
<dbReference type="OrthoDB" id="194443at2759"/>
<dbReference type="KEGG" id="pfj:MYCFIDRAFT_210385"/>
<name>M3B9L1_PSEFD</name>
<keyword evidence="2" id="KW-1185">Reference proteome</keyword>
<organism evidence="1 2">
    <name type="scientific">Pseudocercospora fijiensis (strain CIRAD86)</name>
    <name type="common">Black leaf streak disease fungus</name>
    <name type="synonym">Mycosphaerella fijiensis</name>
    <dbReference type="NCBI Taxonomy" id="383855"/>
    <lineage>
        <taxon>Eukaryota</taxon>
        <taxon>Fungi</taxon>
        <taxon>Dikarya</taxon>
        <taxon>Ascomycota</taxon>
        <taxon>Pezizomycotina</taxon>
        <taxon>Dothideomycetes</taxon>
        <taxon>Dothideomycetidae</taxon>
        <taxon>Mycosphaerellales</taxon>
        <taxon>Mycosphaerellaceae</taxon>
        <taxon>Pseudocercospora</taxon>
    </lineage>
</organism>
<sequence length="257" mass="29880">MEEKTDEQCIEDLMAALSMAEEPGDTIEIQPEDDNGRKYHVDKTLLRTASPQFADALTKALQEPSNRILLFPGTKMVVIEYFFHWLHHGKLPYSHDEEKKLSSTKSFGNHQRTAVSLWLFADAYRMPKLQNLAIRYYDWASNYAPPPLDVVEEAFEIGDAKCQIRDIIIRDVQNTFDHLSDRTRTPWKRFPESPDVTVYSTSTDWEISLLMKRLITEHDSKPFRPEDLCVDKYLVKEEAASEKQIRHLTFKSDCPPQ</sequence>
<dbReference type="HOGENOM" id="CLU_1082295_0_0_1"/>
<dbReference type="Gene3D" id="3.30.710.10">
    <property type="entry name" value="Potassium Channel Kv1.1, Chain A"/>
    <property type="match status" value="1"/>
</dbReference>
<dbReference type="EMBL" id="KB446556">
    <property type="protein sequence ID" value="EME86017.1"/>
    <property type="molecule type" value="Genomic_DNA"/>
</dbReference>
<dbReference type="AlphaFoldDB" id="M3B9L1"/>
<dbReference type="VEuPathDB" id="FungiDB:MYCFIDRAFT_210385"/>
<accession>M3B9L1</accession>
<proteinExistence type="predicted"/>
<evidence type="ECO:0008006" key="3">
    <source>
        <dbReference type="Google" id="ProtNLM"/>
    </source>
</evidence>
<dbReference type="Proteomes" id="UP000016932">
    <property type="component" value="Unassembled WGS sequence"/>
</dbReference>
<gene>
    <name evidence="1" type="ORF">MYCFIDRAFT_210385</name>
</gene>
<protein>
    <recommendedName>
        <fullName evidence="3">BTB domain-containing protein</fullName>
    </recommendedName>
</protein>
<dbReference type="GeneID" id="19337076"/>
<reference evidence="1 2" key="1">
    <citation type="journal article" date="2012" name="PLoS Pathog.">
        <title>Diverse lifestyles and strategies of plant pathogenesis encoded in the genomes of eighteen Dothideomycetes fungi.</title>
        <authorList>
            <person name="Ohm R.A."/>
            <person name="Feau N."/>
            <person name="Henrissat B."/>
            <person name="Schoch C.L."/>
            <person name="Horwitz B.A."/>
            <person name="Barry K.W."/>
            <person name="Condon B.J."/>
            <person name="Copeland A.C."/>
            <person name="Dhillon B."/>
            <person name="Glaser F."/>
            <person name="Hesse C.N."/>
            <person name="Kosti I."/>
            <person name="LaButti K."/>
            <person name="Lindquist E.A."/>
            <person name="Lucas S."/>
            <person name="Salamov A.A."/>
            <person name="Bradshaw R.E."/>
            <person name="Ciuffetti L."/>
            <person name="Hamelin R.C."/>
            <person name="Kema G.H.J."/>
            <person name="Lawrence C."/>
            <person name="Scott J.A."/>
            <person name="Spatafora J.W."/>
            <person name="Turgeon B.G."/>
            <person name="de Wit P.J.G.M."/>
            <person name="Zhong S."/>
            <person name="Goodwin S.B."/>
            <person name="Grigoriev I.V."/>
        </authorList>
    </citation>
    <scope>NUCLEOTIDE SEQUENCE [LARGE SCALE GENOMIC DNA]</scope>
    <source>
        <strain evidence="1 2">CIRAD86</strain>
    </source>
</reference>
<evidence type="ECO:0000313" key="2">
    <source>
        <dbReference type="Proteomes" id="UP000016932"/>
    </source>
</evidence>